<dbReference type="GO" id="GO:0008234">
    <property type="term" value="F:cysteine-type peptidase activity"/>
    <property type="evidence" value="ECO:0007669"/>
    <property type="project" value="UniProtKB-KW"/>
</dbReference>
<keyword evidence="2" id="KW-0645">Protease</keyword>
<comment type="caution">
    <text evidence="6">The sequence shown here is derived from an EMBL/GenBank/DDBJ whole genome shotgun (WGS) entry which is preliminary data.</text>
</comment>
<keyword evidence="7" id="KW-1185">Reference proteome</keyword>
<keyword evidence="3" id="KW-0378">Hydrolase</keyword>
<gene>
    <name evidence="6" type="ORF">GR702_00265</name>
</gene>
<comment type="similarity">
    <text evidence="1">Belongs to the peptidase C40 family.</text>
</comment>
<dbReference type="Proteomes" id="UP000465810">
    <property type="component" value="Unassembled WGS sequence"/>
</dbReference>
<reference evidence="6 7" key="1">
    <citation type="submission" date="2019-12" db="EMBL/GenBank/DDBJ databases">
        <authorList>
            <person name="Feng G."/>
            <person name="Zhu H."/>
        </authorList>
    </citation>
    <scope>NUCLEOTIDE SEQUENCE [LARGE SCALE GENOMIC DNA]</scope>
    <source>
        <strain evidence="6 7">FGD1</strain>
    </source>
</reference>
<accession>A0A7X4GCQ3</accession>
<dbReference type="RefSeq" id="WP_160983961.1">
    <property type="nucleotide sequence ID" value="NZ_WVTD01000001.1"/>
</dbReference>
<dbReference type="GO" id="GO:0006508">
    <property type="term" value="P:proteolysis"/>
    <property type="evidence" value="ECO:0007669"/>
    <property type="project" value="UniProtKB-KW"/>
</dbReference>
<evidence type="ECO:0000259" key="5">
    <source>
        <dbReference type="PROSITE" id="PS51935"/>
    </source>
</evidence>
<dbReference type="PROSITE" id="PS51935">
    <property type="entry name" value="NLPC_P60"/>
    <property type="match status" value="1"/>
</dbReference>
<dbReference type="InterPro" id="IPR000064">
    <property type="entry name" value="NLP_P60_dom"/>
</dbReference>
<proteinExistence type="inferred from homology"/>
<evidence type="ECO:0000313" key="7">
    <source>
        <dbReference type="Proteomes" id="UP000465810"/>
    </source>
</evidence>
<dbReference type="AlphaFoldDB" id="A0A7X4GCQ3"/>
<evidence type="ECO:0000256" key="4">
    <source>
        <dbReference type="ARBA" id="ARBA00022807"/>
    </source>
</evidence>
<sequence length="140" mass="14719">MTGESLAAAASRLIGTPFRLHGREPHVALDCVGLVAAALAALGRKAPLPNGYALRTLHAPQAFALGEKLGLATVTGPIEPGDVLMLRVSPCQLHFAVAAGPRAIVHAHAGLRRVALGALLEDWPIVAHWRLRTENTLAPR</sequence>
<evidence type="ECO:0000256" key="2">
    <source>
        <dbReference type="ARBA" id="ARBA00022670"/>
    </source>
</evidence>
<evidence type="ECO:0000313" key="6">
    <source>
        <dbReference type="EMBL" id="MYL96206.1"/>
    </source>
</evidence>
<dbReference type="Gene3D" id="3.90.1720.10">
    <property type="entry name" value="endopeptidase domain like (from Nostoc punctiforme)"/>
    <property type="match status" value="1"/>
</dbReference>
<keyword evidence="4" id="KW-0788">Thiol protease</keyword>
<dbReference type="InterPro" id="IPR038765">
    <property type="entry name" value="Papain-like_cys_pep_sf"/>
</dbReference>
<name>A0A7X4GCQ3_9SPHN</name>
<organism evidence="6 7">
    <name type="scientific">Novosphingobium silvae</name>
    <dbReference type="NCBI Taxonomy" id="2692619"/>
    <lineage>
        <taxon>Bacteria</taxon>
        <taxon>Pseudomonadati</taxon>
        <taxon>Pseudomonadota</taxon>
        <taxon>Alphaproteobacteria</taxon>
        <taxon>Sphingomonadales</taxon>
        <taxon>Sphingomonadaceae</taxon>
        <taxon>Novosphingobium</taxon>
    </lineage>
</organism>
<evidence type="ECO:0000256" key="1">
    <source>
        <dbReference type="ARBA" id="ARBA00007074"/>
    </source>
</evidence>
<dbReference type="SUPFAM" id="SSF54001">
    <property type="entry name" value="Cysteine proteinases"/>
    <property type="match status" value="1"/>
</dbReference>
<feature type="domain" description="NlpC/P60" evidence="5">
    <location>
        <begin position="1"/>
        <end position="140"/>
    </location>
</feature>
<evidence type="ECO:0000256" key="3">
    <source>
        <dbReference type="ARBA" id="ARBA00022801"/>
    </source>
</evidence>
<dbReference type="EMBL" id="WVTD01000001">
    <property type="protein sequence ID" value="MYL96206.1"/>
    <property type="molecule type" value="Genomic_DNA"/>
</dbReference>
<protein>
    <recommendedName>
        <fullName evidence="5">NlpC/P60 domain-containing protein</fullName>
    </recommendedName>
</protein>